<evidence type="ECO:0000256" key="8">
    <source>
        <dbReference type="ARBA" id="ARBA00022898"/>
    </source>
</evidence>
<comment type="function">
    <text evidence="2">Acts on leucine, isoleucine and valine.</text>
</comment>
<evidence type="ECO:0000256" key="14">
    <source>
        <dbReference type="ARBA" id="ARBA00049229"/>
    </source>
</evidence>
<dbReference type="Gene3D" id="3.30.470.10">
    <property type="match status" value="1"/>
</dbReference>
<proteinExistence type="inferred from homology"/>
<dbReference type="InterPro" id="IPR001544">
    <property type="entry name" value="Aminotrans_IV"/>
</dbReference>
<dbReference type="Proteomes" id="UP000588068">
    <property type="component" value="Unassembled WGS sequence"/>
</dbReference>
<evidence type="ECO:0000256" key="2">
    <source>
        <dbReference type="ARBA" id="ARBA00003109"/>
    </source>
</evidence>
<evidence type="ECO:0000256" key="13">
    <source>
        <dbReference type="ARBA" id="ARBA00048798"/>
    </source>
</evidence>
<evidence type="ECO:0000256" key="5">
    <source>
        <dbReference type="ARBA" id="ARBA00005072"/>
    </source>
</evidence>
<dbReference type="GO" id="GO:0008652">
    <property type="term" value="P:amino acid biosynthetic process"/>
    <property type="evidence" value="ECO:0007669"/>
    <property type="project" value="UniProtKB-ARBA"/>
</dbReference>
<evidence type="ECO:0000256" key="17">
    <source>
        <dbReference type="ARBA" id="ARBA00069174"/>
    </source>
</evidence>
<evidence type="ECO:0000256" key="16">
    <source>
        <dbReference type="ARBA" id="ARBA00054027"/>
    </source>
</evidence>
<comment type="function">
    <text evidence="16">Involved in the biosynthesis of p-aminobenzoate (PABA), a precursor of tetrahydrofolate. Converts 4-amino-4-deoxychorismate into 4-aminobenzoate (PABA) and pyruvate.</text>
</comment>
<dbReference type="InterPro" id="IPR036038">
    <property type="entry name" value="Aminotransferase-like"/>
</dbReference>
<evidence type="ECO:0000256" key="6">
    <source>
        <dbReference type="ARBA" id="ARBA00009320"/>
    </source>
</evidence>
<evidence type="ECO:0000256" key="11">
    <source>
        <dbReference type="ARBA" id="ARBA00035676"/>
    </source>
</evidence>
<evidence type="ECO:0000313" key="20">
    <source>
        <dbReference type="Proteomes" id="UP000588068"/>
    </source>
</evidence>
<keyword evidence="19" id="KW-0808">Transferase</keyword>
<comment type="catalytic activity">
    <reaction evidence="15">
        <text>4-amino-4-deoxychorismate = 4-aminobenzoate + pyruvate + H(+)</text>
        <dbReference type="Rhea" id="RHEA:16201"/>
        <dbReference type="ChEBI" id="CHEBI:15361"/>
        <dbReference type="ChEBI" id="CHEBI:15378"/>
        <dbReference type="ChEBI" id="CHEBI:17836"/>
        <dbReference type="ChEBI" id="CHEBI:58406"/>
        <dbReference type="EC" id="4.1.3.38"/>
    </reaction>
</comment>
<evidence type="ECO:0000256" key="12">
    <source>
        <dbReference type="ARBA" id="ARBA00048212"/>
    </source>
</evidence>
<comment type="pathway">
    <text evidence="5">Amino-acid biosynthesis; L-leucine biosynthesis; L-leucine from 3-methyl-2-oxobutanoate: step 4/4.</text>
</comment>
<dbReference type="GO" id="GO:0005829">
    <property type="term" value="C:cytosol"/>
    <property type="evidence" value="ECO:0007669"/>
    <property type="project" value="TreeGrafter"/>
</dbReference>
<dbReference type="InterPro" id="IPR043132">
    <property type="entry name" value="BCAT-like_C"/>
</dbReference>
<comment type="catalytic activity">
    <reaction evidence="14">
        <text>L-leucine + 2-oxoglutarate = 4-methyl-2-oxopentanoate + L-glutamate</text>
        <dbReference type="Rhea" id="RHEA:18321"/>
        <dbReference type="ChEBI" id="CHEBI:16810"/>
        <dbReference type="ChEBI" id="CHEBI:17865"/>
        <dbReference type="ChEBI" id="CHEBI:29985"/>
        <dbReference type="ChEBI" id="CHEBI:57427"/>
        <dbReference type="EC" id="2.6.1.42"/>
    </reaction>
</comment>
<comment type="pathway">
    <text evidence="3">Amino-acid biosynthesis; L-isoleucine biosynthesis; L-isoleucine from 2-oxobutanoate: step 4/4.</text>
</comment>
<dbReference type="InterPro" id="IPR043131">
    <property type="entry name" value="BCAT-like_N"/>
</dbReference>
<organism evidence="19 20">
    <name type="scientific">Povalibacter uvarum</name>
    <dbReference type="NCBI Taxonomy" id="732238"/>
    <lineage>
        <taxon>Bacteria</taxon>
        <taxon>Pseudomonadati</taxon>
        <taxon>Pseudomonadota</taxon>
        <taxon>Gammaproteobacteria</taxon>
        <taxon>Steroidobacterales</taxon>
        <taxon>Steroidobacteraceae</taxon>
        <taxon>Povalibacter</taxon>
    </lineage>
</organism>
<evidence type="ECO:0000256" key="15">
    <source>
        <dbReference type="ARBA" id="ARBA00049529"/>
    </source>
</evidence>
<dbReference type="Pfam" id="PF01063">
    <property type="entry name" value="Aminotran_4"/>
    <property type="match status" value="1"/>
</dbReference>
<accession>A0A841HNQ1</accession>
<comment type="pathway">
    <text evidence="10">Cofactor biosynthesis; tetrahydrofolate biosynthesis; 4-aminobenzoate from chorismate: step 2/2.</text>
</comment>
<dbReference type="PANTHER" id="PTHR42743:SF11">
    <property type="entry name" value="AMINODEOXYCHORISMATE LYASE"/>
    <property type="match status" value="1"/>
</dbReference>
<keyword evidence="8" id="KW-0663">Pyridoxal phosphate</keyword>
<keyword evidence="20" id="KW-1185">Reference proteome</keyword>
<dbReference type="GO" id="GO:0004084">
    <property type="term" value="F:branched-chain-amino-acid transaminase activity"/>
    <property type="evidence" value="ECO:0007669"/>
    <property type="project" value="UniProtKB-EC"/>
</dbReference>
<comment type="caution">
    <text evidence="19">The sequence shown here is derived from an EMBL/GenBank/DDBJ whole genome shotgun (WGS) entry which is preliminary data.</text>
</comment>
<dbReference type="Gene3D" id="3.20.10.10">
    <property type="entry name" value="D-amino Acid Aminotransferase, subunit A, domain 2"/>
    <property type="match status" value="1"/>
</dbReference>
<evidence type="ECO:0000256" key="1">
    <source>
        <dbReference type="ARBA" id="ARBA00001933"/>
    </source>
</evidence>
<dbReference type="EC" id="2.6.1.42" evidence="7"/>
<dbReference type="GO" id="GO:0008696">
    <property type="term" value="F:4-amino-4-deoxychorismate lyase activity"/>
    <property type="evidence" value="ECO:0007669"/>
    <property type="project" value="UniProtKB-EC"/>
</dbReference>
<dbReference type="InterPro" id="IPR050571">
    <property type="entry name" value="Class-IV_PLP-Dep_Aminotrnsfr"/>
</dbReference>
<dbReference type="SUPFAM" id="SSF56752">
    <property type="entry name" value="D-aminoacid aminotransferase-like PLP-dependent enzymes"/>
    <property type="match status" value="1"/>
</dbReference>
<sequence length="288" mass="31821">MPYAICYLNGEFQPLAEARISPLDRGFLFADSVYEVLPVFDGRMFRFREHFDRLARSLREIRIESPHTHEEWLALLEELIRRNGGGTMYVYVQVTRGMEFGRNHTFPAGAKPSVFALASQLPTLTPELRATGLTAITVEDFRWGRCDIKSTALLANVLAKQQAADAGAHEAIFIRGDDVLEGSSTSIFVIRNGVVATPANSNRILPGTTRDVGLELATGVMPVEVRSIRLAELQAADEVWISAATRDVVPITRIDSKPVGTGKPGPYWQKLEAAFADLRKRLEGTPAL</sequence>
<keyword evidence="9" id="KW-0289">Folate biosynthesis</keyword>
<name>A0A841HNQ1_9GAMM</name>
<evidence type="ECO:0000256" key="9">
    <source>
        <dbReference type="ARBA" id="ARBA00022909"/>
    </source>
</evidence>
<protein>
    <recommendedName>
        <fullName evidence="17">Aminodeoxychorismate lyase</fullName>
        <ecNumber evidence="7">2.6.1.42</ecNumber>
        <ecNumber evidence="11">4.1.3.38</ecNumber>
    </recommendedName>
    <alternativeName>
        <fullName evidence="18">4-amino-4-deoxychorismate lyase</fullName>
    </alternativeName>
</protein>
<dbReference type="FunFam" id="3.20.10.10:FF:000002">
    <property type="entry name" value="D-alanine aminotransferase"/>
    <property type="match status" value="1"/>
</dbReference>
<reference evidence="19 20" key="1">
    <citation type="submission" date="2020-08" db="EMBL/GenBank/DDBJ databases">
        <title>Genomic Encyclopedia of Type Strains, Phase IV (KMG-IV): sequencing the most valuable type-strain genomes for metagenomic binning, comparative biology and taxonomic classification.</title>
        <authorList>
            <person name="Goeker M."/>
        </authorList>
    </citation>
    <scope>NUCLEOTIDE SEQUENCE [LARGE SCALE GENOMIC DNA]</scope>
    <source>
        <strain evidence="19 20">DSM 26723</strain>
    </source>
</reference>
<evidence type="ECO:0000256" key="10">
    <source>
        <dbReference type="ARBA" id="ARBA00035633"/>
    </source>
</evidence>
<keyword evidence="19" id="KW-0032">Aminotransferase</keyword>
<evidence type="ECO:0000256" key="7">
    <source>
        <dbReference type="ARBA" id="ARBA00013053"/>
    </source>
</evidence>
<dbReference type="EMBL" id="JACHHZ010000003">
    <property type="protein sequence ID" value="MBB6094393.1"/>
    <property type="molecule type" value="Genomic_DNA"/>
</dbReference>
<dbReference type="GO" id="GO:0046656">
    <property type="term" value="P:folic acid biosynthetic process"/>
    <property type="evidence" value="ECO:0007669"/>
    <property type="project" value="UniProtKB-KW"/>
</dbReference>
<dbReference type="PANTHER" id="PTHR42743">
    <property type="entry name" value="AMINO-ACID AMINOTRANSFERASE"/>
    <property type="match status" value="1"/>
</dbReference>
<comment type="catalytic activity">
    <reaction evidence="12">
        <text>L-valine + 2-oxoglutarate = 3-methyl-2-oxobutanoate + L-glutamate</text>
        <dbReference type="Rhea" id="RHEA:24813"/>
        <dbReference type="ChEBI" id="CHEBI:11851"/>
        <dbReference type="ChEBI" id="CHEBI:16810"/>
        <dbReference type="ChEBI" id="CHEBI:29985"/>
        <dbReference type="ChEBI" id="CHEBI:57762"/>
        <dbReference type="EC" id="2.6.1.42"/>
    </reaction>
</comment>
<dbReference type="EC" id="4.1.3.38" evidence="11"/>
<evidence type="ECO:0000313" key="19">
    <source>
        <dbReference type="EMBL" id="MBB6094393.1"/>
    </source>
</evidence>
<comment type="pathway">
    <text evidence="4">Amino-acid biosynthesis; L-valine biosynthesis; L-valine from pyruvate: step 4/4.</text>
</comment>
<gene>
    <name evidence="19" type="ORF">HNQ60_003274</name>
</gene>
<comment type="similarity">
    <text evidence="6">Belongs to the class-IV pyridoxal-phosphate-dependent aminotransferase family.</text>
</comment>
<evidence type="ECO:0000256" key="3">
    <source>
        <dbReference type="ARBA" id="ARBA00004824"/>
    </source>
</evidence>
<comment type="cofactor">
    <cofactor evidence="1">
        <name>pyridoxal 5'-phosphate</name>
        <dbReference type="ChEBI" id="CHEBI:597326"/>
    </cofactor>
</comment>
<dbReference type="CDD" id="cd01558">
    <property type="entry name" value="D-AAT_like"/>
    <property type="match status" value="1"/>
</dbReference>
<dbReference type="RefSeq" id="WP_184333618.1">
    <property type="nucleotide sequence ID" value="NZ_JACHHZ010000003.1"/>
</dbReference>
<evidence type="ECO:0000256" key="4">
    <source>
        <dbReference type="ARBA" id="ARBA00004931"/>
    </source>
</evidence>
<dbReference type="AlphaFoldDB" id="A0A841HNQ1"/>
<evidence type="ECO:0000256" key="18">
    <source>
        <dbReference type="ARBA" id="ARBA00080135"/>
    </source>
</evidence>
<comment type="catalytic activity">
    <reaction evidence="13">
        <text>L-isoleucine + 2-oxoglutarate = (S)-3-methyl-2-oxopentanoate + L-glutamate</text>
        <dbReference type="Rhea" id="RHEA:24801"/>
        <dbReference type="ChEBI" id="CHEBI:16810"/>
        <dbReference type="ChEBI" id="CHEBI:29985"/>
        <dbReference type="ChEBI" id="CHEBI:35146"/>
        <dbReference type="ChEBI" id="CHEBI:58045"/>
        <dbReference type="EC" id="2.6.1.42"/>
    </reaction>
</comment>